<dbReference type="EMBL" id="JACXVP010000002">
    <property type="protein sequence ID" value="KAG5626587.1"/>
    <property type="molecule type" value="Genomic_DNA"/>
</dbReference>
<comment type="caution">
    <text evidence="2">The sequence shown here is derived from an EMBL/GenBank/DDBJ whole genome shotgun (WGS) entry which is preliminary data.</text>
</comment>
<feature type="transmembrane region" description="Helical" evidence="1">
    <location>
        <begin position="74"/>
        <end position="95"/>
    </location>
</feature>
<proteinExistence type="predicted"/>
<evidence type="ECO:0000256" key="1">
    <source>
        <dbReference type="SAM" id="Phobius"/>
    </source>
</evidence>
<feature type="transmembrane region" description="Helical" evidence="1">
    <location>
        <begin position="12"/>
        <end position="37"/>
    </location>
</feature>
<dbReference type="Proteomes" id="UP000824120">
    <property type="component" value="Chromosome 2"/>
</dbReference>
<keyword evidence="3" id="KW-1185">Reference proteome</keyword>
<gene>
    <name evidence="2" type="ORF">H5410_011805</name>
</gene>
<accession>A0A9J6AQP7</accession>
<keyword evidence="1" id="KW-0812">Transmembrane</keyword>
<keyword evidence="1" id="KW-1133">Transmembrane helix</keyword>
<sequence>MLGRCSYFRSIFALDTVSCLFFASMVVSEVYIGYAYVEFDLVKAEFKMSRKAIYFKLLEHFSCVKFSLSKCSAMLIHFSLMIVFGCPLLPSPLLFGKVKLTRTTKGKPINISIIQGMFSSSSPISPNPNFNHGSKHQEEAKNNQELILISFQRQHNCEL</sequence>
<organism evidence="2 3">
    <name type="scientific">Solanum commersonii</name>
    <name type="common">Commerson's wild potato</name>
    <name type="synonym">Commerson's nightshade</name>
    <dbReference type="NCBI Taxonomy" id="4109"/>
    <lineage>
        <taxon>Eukaryota</taxon>
        <taxon>Viridiplantae</taxon>
        <taxon>Streptophyta</taxon>
        <taxon>Embryophyta</taxon>
        <taxon>Tracheophyta</taxon>
        <taxon>Spermatophyta</taxon>
        <taxon>Magnoliopsida</taxon>
        <taxon>eudicotyledons</taxon>
        <taxon>Gunneridae</taxon>
        <taxon>Pentapetalae</taxon>
        <taxon>asterids</taxon>
        <taxon>lamiids</taxon>
        <taxon>Solanales</taxon>
        <taxon>Solanaceae</taxon>
        <taxon>Solanoideae</taxon>
        <taxon>Solaneae</taxon>
        <taxon>Solanum</taxon>
    </lineage>
</organism>
<evidence type="ECO:0000313" key="2">
    <source>
        <dbReference type="EMBL" id="KAG5626587.1"/>
    </source>
</evidence>
<name>A0A9J6AQP7_SOLCO</name>
<dbReference type="AlphaFoldDB" id="A0A9J6AQP7"/>
<protein>
    <submittedName>
        <fullName evidence="2">Uncharacterized protein</fullName>
    </submittedName>
</protein>
<keyword evidence="1" id="KW-0472">Membrane</keyword>
<reference evidence="2 3" key="1">
    <citation type="submission" date="2020-09" db="EMBL/GenBank/DDBJ databases">
        <title>De no assembly of potato wild relative species, Solanum commersonii.</title>
        <authorList>
            <person name="Cho K."/>
        </authorList>
    </citation>
    <scope>NUCLEOTIDE SEQUENCE [LARGE SCALE GENOMIC DNA]</scope>
    <source>
        <strain evidence="2">LZ3.2</strain>
        <tissue evidence="2">Leaf</tissue>
    </source>
</reference>
<evidence type="ECO:0000313" key="3">
    <source>
        <dbReference type="Proteomes" id="UP000824120"/>
    </source>
</evidence>